<dbReference type="Pfam" id="PF06305">
    <property type="entry name" value="LapA_dom"/>
    <property type="match status" value="1"/>
</dbReference>
<proteinExistence type="predicted"/>
<dbReference type="RefSeq" id="WP_089416962.1">
    <property type="nucleotide sequence ID" value="NZ_CP022423.1"/>
</dbReference>
<feature type="transmembrane region" description="Helical" evidence="6">
    <location>
        <begin position="39"/>
        <end position="63"/>
    </location>
</feature>
<evidence type="ECO:0000313" key="8">
    <source>
        <dbReference type="EMBL" id="ASM77961.1"/>
    </source>
</evidence>
<keyword evidence="3 6" id="KW-1133">Transmembrane helix</keyword>
<evidence type="ECO:0000256" key="2">
    <source>
        <dbReference type="ARBA" id="ARBA00022692"/>
    </source>
</evidence>
<sequence length="98" mass="10359">MLAWLVRAILFGGLLAFSLNNQHTSVVHGFFGYDWSAPMAIVLLVAFAGGMLAGVLALTPAWWQLWRRARKATAAPAPVPAPAAPVQPTAPVTPIDGI</sequence>
<evidence type="ECO:0000256" key="3">
    <source>
        <dbReference type="ARBA" id="ARBA00022989"/>
    </source>
</evidence>
<dbReference type="InterPro" id="IPR010445">
    <property type="entry name" value="LapA_dom"/>
</dbReference>
<accession>A0A221KG07</accession>
<dbReference type="OrthoDB" id="7066519at2"/>
<evidence type="ECO:0000256" key="4">
    <source>
        <dbReference type="ARBA" id="ARBA00023136"/>
    </source>
</evidence>
<protein>
    <recommendedName>
        <fullName evidence="7">Lipopolysaccharide assembly protein A domain-containing protein</fullName>
    </recommendedName>
</protein>
<dbReference type="AlphaFoldDB" id="A0A221KG07"/>
<keyword evidence="1" id="KW-1003">Cell membrane</keyword>
<evidence type="ECO:0000259" key="7">
    <source>
        <dbReference type="Pfam" id="PF06305"/>
    </source>
</evidence>
<feature type="region of interest" description="Disordered" evidence="5">
    <location>
        <begin position="77"/>
        <end position="98"/>
    </location>
</feature>
<dbReference type="Proteomes" id="UP000199729">
    <property type="component" value="Chromosome"/>
</dbReference>
<feature type="domain" description="Lipopolysaccharide assembly protein A" evidence="7">
    <location>
        <begin position="21"/>
        <end position="73"/>
    </location>
</feature>
<evidence type="ECO:0000256" key="5">
    <source>
        <dbReference type="SAM" id="MobiDB-lite"/>
    </source>
</evidence>
<dbReference type="KEGG" id="vff:VITFI_CDS2183"/>
<feature type="compositionally biased region" description="Low complexity" evidence="5">
    <location>
        <begin position="86"/>
        <end position="98"/>
    </location>
</feature>
<dbReference type="EMBL" id="CP022423">
    <property type="protein sequence ID" value="ASM77961.1"/>
    <property type="molecule type" value="Genomic_DNA"/>
</dbReference>
<keyword evidence="4 6" id="KW-0472">Membrane</keyword>
<reference evidence="8 9" key="1">
    <citation type="submission" date="2017-07" db="EMBL/GenBank/DDBJ databases">
        <title>Complete Genome Sequence of the cosmetic ferment Vitreoscilla filiformis (ATCC15551).</title>
        <authorList>
            <person name="Contreras S."/>
            <person name="Sagory-Zalkind P."/>
            <person name="Blanquart H."/>
            <person name="Iltis A."/>
            <person name="Morand S.C."/>
        </authorList>
    </citation>
    <scope>NUCLEOTIDE SEQUENCE [LARGE SCALE GENOMIC DNA]</scope>
    <source>
        <strain evidence="8 9">ATCC 15551</strain>
    </source>
</reference>
<keyword evidence="2 6" id="KW-0812">Transmembrane</keyword>
<evidence type="ECO:0000256" key="1">
    <source>
        <dbReference type="ARBA" id="ARBA00022475"/>
    </source>
</evidence>
<name>A0A221KG07_VITFI</name>
<gene>
    <name evidence="8" type="ORF">VITFI_CDS2183</name>
</gene>
<dbReference type="GO" id="GO:0005886">
    <property type="term" value="C:plasma membrane"/>
    <property type="evidence" value="ECO:0007669"/>
    <property type="project" value="InterPro"/>
</dbReference>
<evidence type="ECO:0000256" key="6">
    <source>
        <dbReference type="SAM" id="Phobius"/>
    </source>
</evidence>
<evidence type="ECO:0000313" key="9">
    <source>
        <dbReference type="Proteomes" id="UP000199729"/>
    </source>
</evidence>
<keyword evidence="9" id="KW-1185">Reference proteome</keyword>
<organism evidence="8 9">
    <name type="scientific">Vitreoscilla filiformis</name>
    <dbReference type="NCBI Taxonomy" id="63"/>
    <lineage>
        <taxon>Bacteria</taxon>
        <taxon>Pseudomonadati</taxon>
        <taxon>Pseudomonadota</taxon>
        <taxon>Betaproteobacteria</taxon>
        <taxon>Neisseriales</taxon>
        <taxon>Neisseriaceae</taxon>
        <taxon>Vitreoscilla</taxon>
    </lineage>
</organism>